<evidence type="ECO:0000256" key="4">
    <source>
        <dbReference type="ARBA" id="ARBA00023002"/>
    </source>
</evidence>
<keyword evidence="2" id="KW-0285">Flavoprotein</keyword>
<dbReference type="PANTHER" id="PTHR43400">
    <property type="entry name" value="FUMARATE REDUCTASE"/>
    <property type="match status" value="1"/>
</dbReference>
<dbReference type="InterPro" id="IPR036188">
    <property type="entry name" value="FAD/NAD-bd_sf"/>
</dbReference>
<keyword evidence="3" id="KW-0274">FAD</keyword>
<evidence type="ECO:0008006" key="9">
    <source>
        <dbReference type="Google" id="ProtNLM"/>
    </source>
</evidence>
<organism evidence="7 8">
    <name type="scientific">Hirsutella minnesotensis 3608</name>
    <dbReference type="NCBI Taxonomy" id="1043627"/>
    <lineage>
        <taxon>Eukaryota</taxon>
        <taxon>Fungi</taxon>
        <taxon>Dikarya</taxon>
        <taxon>Ascomycota</taxon>
        <taxon>Pezizomycotina</taxon>
        <taxon>Sordariomycetes</taxon>
        <taxon>Hypocreomycetidae</taxon>
        <taxon>Hypocreales</taxon>
        <taxon>Ophiocordycipitaceae</taxon>
        <taxon>Hirsutella</taxon>
    </lineage>
</organism>
<sequence length="511" mass="55815">MNPYEADPAKIPTNDQYSGLPLYGRYLPASDDFQPDPKHTNSVSDDSLKYWASVLDLCNTSNRIYEGLEGARDVFALGSVIVKSSHLHARLQGRRASRDFSYADANEVKATALARTVLKDVKVPIIYFASKINGRDVLVQERIAGVGLNIAWQYISAAQKQLFKDEARDILRSLSQVEPPSSSTSRSYIVEDADPQAHRGIQELEYDIIFSEDNPDPDISFMHNDFTLSNCIVNNDKIVGLVDWEMAGYFGWKTAQRVVSYQLLKTIIEASFMCTKPDVIVVGAGLAGMSAAIAAAAQGASVVVIDRGHGGGTSAVSGGVVYAGGGTRQQAIAGYGDDSPENMCRYLALEVGSAVSDATLSTFCRESVHMIEWLESLGAKFEGTLCPFRTSFPTSQYSLYFSGNEKARPFSDVARPAPRGHRAVAAHQSGMSMTGRDLWQAVFESALHIGIKFHAASWVQELRLDTRGAVGGIRFRVMSPDAPLFRVHKALTRNAAELHAMQKTKKCTPEP</sequence>
<dbReference type="SUPFAM" id="SSF56112">
    <property type="entry name" value="Protein kinase-like (PK-like)"/>
    <property type="match status" value="1"/>
</dbReference>
<feature type="domain" description="Aminoglycoside phosphotransferase" evidence="6">
    <location>
        <begin position="119"/>
        <end position="249"/>
    </location>
</feature>
<reference evidence="7 8" key="1">
    <citation type="journal article" date="2014" name="Genome Biol. Evol.">
        <title>Comparative genomics and transcriptomics analyses reveal divergent lifestyle features of nematode endoparasitic fungus Hirsutella minnesotensis.</title>
        <authorList>
            <person name="Lai Y."/>
            <person name="Liu K."/>
            <person name="Zhang X."/>
            <person name="Zhang X."/>
            <person name="Li K."/>
            <person name="Wang N."/>
            <person name="Shu C."/>
            <person name="Wu Y."/>
            <person name="Wang C."/>
            <person name="Bushley K.E."/>
            <person name="Xiang M."/>
            <person name="Liu X."/>
        </authorList>
    </citation>
    <scope>NUCLEOTIDE SEQUENCE [LARGE SCALE GENOMIC DNA]</scope>
    <source>
        <strain evidence="7 8">3608</strain>
    </source>
</reference>
<dbReference type="InterPro" id="IPR002575">
    <property type="entry name" value="Aminoglycoside_PTrfase"/>
</dbReference>
<dbReference type="Proteomes" id="UP000054481">
    <property type="component" value="Unassembled WGS sequence"/>
</dbReference>
<dbReference type="InterPro" id="IPR003953">
    <property type="entry name" value="FAD-dep_OxRdtase_2_FAD-bd"/>
</dbReference>
<proteinExistence type="predicted"/>
<dbReference type="Gene3D" id="3.90.1200.10">
    <property type="match status" value="1"/>
</dbReference>
<feature type="domain" description="FAD-dependent oxidoreductase 2 FAD-binding" evidence="5">
    <location>
        <begin position="278"/>
        <end position="475"/>
    </location>
</feature>
<evidence type="ECO:0000256" key="1">
    <source>
        <dbReference type="ARBA" id="ARBA00001974"/>
    </source>
</evidence>
<name>A0A0F7ZZK6_9HYPO</name>
<dbReference type="Pfam" id="PF00890">
    <property type="entry name" value="FAD_binding_2"/>
    <property type="match status" value="1"/>
</dbReference>
<dbReference type="InterPro" id="IPR011009">
    <property type="entry name" value="Kinase-like_dom_sf"/>
</dbReference>
<comment type="cofactor">
    <cofactor evidence="1">
        <name>FAD</name>
        <dbReference type="ChEBI" id="CHEBI:57692"/>
    </cofactor>
</comment>
<keyword evidence="8" id="KW-1185">Reference proteome</keyword>
<dbReference type="AlphaFoldDB" id="A0A0F7ZZK6"/>
<dbReference type="Pfam" id="PF01636">
    <property type="entry name" value="APH"/>
    <property type="match status" value="1"/>
</dbReference>
<dbReference type="EMBL" id="KQ030526">
    <property type="protein sequence ID" value="KJZ74387.1"/>
    <property type="molecule type" value="Genomic_DNA"/>
</dbReference>
<evidence type="ECO:0000313" key="8">
    <source>
        <dbReference type="Proteomes" id="UP000054481"/>
    </source>
</evidence>
<evidence type="ECO:0000259" key="6">
    <source>
        <dbReference type="Pfam" id="PF01636"/>
    </source>
</evidence>
<keyword evidence="4" id="KW-0560">Oxidoreductase</keyword>
<gene>
    <name evidence="7" type="ORF">HIM_06197</name>
</gene>
<dbReference type="GO" id="GO:0016491">
    <property type="term" value="F:oxidoreductase activity"/>
    <property type="evidence" value="ECO:0007669"/>
    <property type="project" value="UniProtKB-KW"/>
</dbReference>
<dbReference type="OrthoDB" id="8300194at2759"/>
<dbReference type="InterPro" id="IPR050315">
    <property type="entry name" value="FAD-oxidoreductase_2"/>
</dbReference>
<dbReference type="PANTHER" id="PTHR43400:SF10">
    <property type="entry name" value="3-OXOSTEROID 1-DEHYDROGENASE"/>
    <property type="match status" value="1"/>
</dbReference>
<evidence type="ECO:0000313" key="7">
    <source>
        <dbReference type="EMBL" id="KJZ74387.1"/>
    </source>
</evidence>
<dbReference type="SUPFAM" id="SSF51905">
    <property type="entry name" value="FAD/NAD(P)-binding domain"/>
    <property type="match status" value="1"/>
</dbReference>
<evidence type="ECO:0000256" key="2">
    <source>
        <dbReference type="ARBA" id="ARBA00022630"/>
    </source>
</evidence>
<accession>A0A0F7ZZK6</accession>
<protein>
    <recommendedName>
        <fullName evidence="9">FAD-dependent oxidoreductase 2 FAD binding domain-containing protein</fullName>
    </recommendedName>
</protein>
<evidence type="ECO:0000259" key="5">
    <source>
        <dbReference type="Pfam" id="PF00890"/>
    </source>
</evidence>
<evidence type="ECO:0000256" key="3">
    <source>
        <dbReference type="ARBA" id="ARBA00022827"/>
    </source>
</evidence>
<dbReference type="Gene3D" id="3.50.50.60">
    <property type="entry name" value="FAD/NAD(P)-binding domain"/>
    <property type="match status" value="1"/>
</dbReference>